<proteinExistence type="predicted"/>
<keyword evidence="1" id="KW-0812">Transmembrane</keyword>
<feature type="transmembrane region" description="Helical" evidence="1">
    <location>
        <begin position="54"/>
        <end position="76"/>
    </location>
</feature>
<keyword evidence="1" id="KW-0472">Membrane</keyword>
<keyword evidence="1" id="KW-1133">Transmembrane helix</keyword>
<dbReference type="GeneID" id="5491334"/>
<accession>A7EEG2</accession>
<organism evidence="2 3">
    <name type="scientific">Sclerotinia sclerotiorum (strain ATCC 18683 / 1980 / Ss-1)</name>
    <name type="common">White mold</name>
    <name type="synonym">Whetzelinia sclerotiorum</name>
    <dbReference type="NCBI Taxonomy" id="665079"/>
    <lineage>
        <taxon>Eukaryota</taxon>
        <taxon>Fungi</taxon>
        <taxon>Dikarya</taxon>
        <taxon>Ascomycota</taxon>
        <taxon>Pezizomycotina</taxon>
        <taxon>Leotiomycetes</taxon>
        <taxon>Helotiales</taxon>
        <taxon>Sclerotiniaceae</taxon>
        <taxon>Sclerotinia</taxon>
    </lineage>
</organism>
<sequence length="79" mass="8793">MDIQDQCDDRIIANQILNSNTRPHSFLIRQIFLSDSNLTPTLIRASSPVVYSSLILNIAANCSLLTLIFNINLALLTGY</sequence>
<protein>
    <submittedName>
        <fullName evidence="2">Uncharacterized protein</fullName>
    </submittedName>
</protein>
<dbReference type="EMBL" id="CH476624">
    <property type="protein sequence ID" value="EDO01228.1"/>
    <property type="molecule type" value="Genomic_DNA"/>
</dbReference>
<evidence type="ECO:0000313" key="2">
    <source>
        <dbReference type="EMBL" id="EDO01228.1"/>
    </source>
</evidence>
<dbReference type="Proteomes" id="UP000001312">
    <property type="component" value="Unassembled WGS sequence"/>
</dbReference>
<name>A7EEG2_SCLS1</name>
<gene>
    <name evidence="2" type="ORF">SS1G_03702</name>
</gene>
<dbReference type="KEGG" id="ssl:SS1G_03702"/>
<keyword evidence="3" id="KW-1185">Reference proteome</keyword>
<dbReference type="RefSeq" id="XP_001595613.1">
    <property type="nucleotide sequence ID" value="XM_001595563.1"/>
</dbReference>
<reference evidence="3" key="1">
    <citation type="journal article" date="2011" name="PLoS Genet.">
        <title>Genomic analysis of the necrotrophic fungal pathogens Sclerotinia sclerotiorum and Botrytis cinerea.</title>
        <authorList>
            <person name="Amselem J."/>
            <person name="Cuomo C.A."/>
            <person name="van Kan J.A."/>
            <person name="Viaud M."/>
            <person name="Benito E.P."/>
            <person name="Couloux A."/>
            <person name="Coutinho P.M."/>
            <person name="de Vries R.P."/>
            <person name="Dyer P.S."/>
            <person name="Fillinger S."/>
            <person name="Fournier E."/>
            <person name="Gout L."/>
            <person name="Hahn M."/>
            <person name="Kohn L."/>
            <person name="Lapalu N."/>
            <person name="Plummer K.M."/>
            <person name="Pradier J.M."/>
            <person name="Quevillon E."/>
            <person name="Sharon A."/>
            <person name="Simon A."/>
            <person name="ten Have A."/>
            <person name="Tudzynski B."/>
            <person name="Tudzynski P."/>
            <person name="Wincker P."/>
            <person name="Andrew M."/>
            <person name="Anthouard V."/>
            <person name="Beever R.E."/>
            <person name="Beffa R."/>
            <person name="Benoit I."/>
            <person name="Bouzid O."/>
            <person name="Brault B."/>
            <person name="Chen Z."/>
            <person name="Choquer M."/>
            <person name="Collemare J."/>
            <person name="Cotton P."/>
            <person name="Danchin E.G."/>
            <person name="Da Silva C."/>
            <person name="Gautier A."/>
            <person name="Giraud C."/>
            <person name="Giraud T."/>
            <person name="Gonzalez C."/>
            <person name="Grossetete S."/>
            <person name="Guldener U."/>
            <person name="Henrissat B."/>
            <person name="Howlett B.J."/>
            <person name="Kodira C."/>
            <person name="Kretschmer M."/>
            <person name="Lappartient A."/>
            <person name="Leroch M."/>
            <person name="Levis C."/>
            <person name="Mauceli E."/>
            <person name="Neuveglise C."/>
            <person name="Oeser B."/>
            <person name="Pearson M."/>
            <person name="Poulain J."/>
            <person name="Poussereau N."/>
            <person name="Quesneville H."/>
            <person name="Rascle C."/>
            <person name="Schumacher J."/>
            <person name="Segurens B."/>
            <person name="Sexton A."/>
            <person name="Silva E."/>
            <person name="Sirven C."/>
            <person name="Soanes D.M."/>
            <person name="Talbot N.J."/>
            <person name="Templeton M."/>
            <person name="Yandava C."/>
            <person name="Yarden O."/>
            <person name="Zeng Q."/>
            <person name="Rollins J.A."/>
            <person name="Lebrun M.H."/>
            <person name="Dickman M."/>
        </authorList>
    </citation>
    <scope>NUCLEOTIDE SEQUENCE [LARGE SCALE GENOMIC DNA]</scope>
    <source>
        <strain evidence="3">ATCC 18683 / 1980 / Ss-1</strain>
    </source>
</reference>
<dbReference type="AlphaFoldDB" id="A7EEG2"/>
<dbReference type="HOGENOM" id="CLU_2607448_0_0_1"/>
<dbReference type="InParanoid" id="A7EEG2"/>
<evidence type="ECO:0000256" key="1">
    <source>
        <dbReference type="SAM" id="Phobius"/>
    </source>
</evidence>
<evidence type="ECO:0000313" key="3">
    <source>
        <dbReference type="Proteomes" id="UP000001312"/>
    </source>
</evidence>